<dbReference type="PANTHER" id="PTHR10961:SF46">
    <property type="entry name" value="PEROXISOMAL SARCOSINE OXIDASE"/>
    <property type="match status" value="1"/>
</dbReference>
<dbReference type="VEuPathDB" id="FungiDB:PHYBLDRAFT_187838"/>
<gene>
    <name evidence="7" type="ORF">PHYBLDRAFT_187838</name>
</gene>
<organism evidence="7 8">
    <name type="scientific">Phycomyces blakesleeanus (strain ATCC 8743b / DSM 1359 / FGSC 10004 / NBRC 33097 / NRRL 1555)</name>
    <dbReference type="NCBI Taxonomy" id="763407"/>
    <lineage>
        <taxon>Eukaryota</taxon>
        <taxon>Fungi</taxon>
        <taxon>Fungi incertae sedis</taxon>
        <taxon>Mucoromycota</taxon>
        <taxon>Mucoromycotina</taxon>
        <taxon>Mucoromycetes</taxon>
        <taxon>Mucorales</taxon>
        <taxon>Phycomycetaceae</taxon>
        <taxon>Phycomyces</taxon>
    </lineage>
</organism>
<dbReference type="InParanoid" id="A0A162TT84"/>
<dbReference type="InterPro" id="IPR036188">
    <property type="entry name" value="FAD/NAD-bd_sf"/>
</dbReference>
<dbReference type="Gene3D" id="3.50.50.60">
    <property type="entry name" value="FAD/NAD(P)-binding domain"/>
    <property type="match status" value="1"/>
</dbReference>
<dbReference type="AlphaFoldDB" id="A0A162TT84"/>
<dbReference type="GO" id="GO:0050660">
    <property type="term" value="F:flavin adenine dinucleotide binding"/>
    <property type="evidence" value="ECO:0007669"/>
    <property type="project" value="InterPro"/>
</dbReference>
<comment type="cofactor">
    <cofactor evidence="1">
        <name>FAD</name>
        <dbReference type="ChEBI" id="CHEBI:57692"/>
    </cofactor>
</comment>
<dbReference type="GeneID" id="29000335"/>
<sequence>MTYQPPAPGDKIIIVGGGCFGLSTAYALSLKGIYDVWVYDRQTIPAPDAASTDINKIVRMDYADDTIYMHLAIEAIQMWHQWNKERADMGLEPVFHPSGVLLFSSNGEYSDFEKQSLKHIREAGYGHVIEELKSPEEIIARYPYFKDAVDNGYNIAYLNKEGGWCNSAEAVKHLYGKCVANGVKFVQGAKGELAQVHCDPTQPKKVIGIQTKDGLIHYADRVVLATGSWTAGLVDMSDQLVASGQVVVHFKPPQSLSKQLKNQPVWCADLSRTGYYGFPTNGDGKVKVGRHFSGYLNPREDGISIPRTQLAHVTDTIPIKDLREMRGFLNEFLPSTSSLDVSYARVCWYSDSIDGNFLVAPHPEFSNLIVASGDSGHGMKFITNLGFKICHVIEGIDSEYSRSWAWHHLSSENVRLDGLRADVDQRRAILIEQDNEEARMALAEELLAAKARL</sequence>
<comment type="similarity">
    <text evidence="2">Belongs to the MSOX/MTOX family.</text>
</comment>
<dbReference type="OrthoDB" id="2219495at2759"/>
<dbReference type="InterPro" id="IPR045170">
    <property type="entry name" value="MTOX"/>
</dbReference>
<dbReference type="STRING" id="763407.A0A162TT84"/>
<keyword evidence="3" id="KW-0285">Flavoprotein</keyword>
<feature type="domain" description="FAD dependent oxidoreductase" evidence="6">
    <location>
        <begin position="11"/>
        <end position="386"/>
    </location>
</feature>
<dbReference type="SUPFAM" id="SSF54373">
    <property type="entry name" value="FAD-linked reductases, C-terminal domain"/>
    <property type="match status" value="1"/>
</dbReference>
<evidence type="ECO:0000256" key="4">
    <source>
        <dbReference type="ARBA" id="ARBA00022827"/>
    </source>
</evidence>
<evidence type="ECO:0000256" key="3">
    <source>
        <dbReference type="ARBA" id="ARBA00022630"/>
    </source>
</evidence>
<dbReference type="Proteomes" id="UP000077315">
    <property type="component" value="Unassembled WGS sequence"/>
</dbReference>
<evidence type="ECO:0000256" key="2">
    <source>
        <dbReference type="ARBA" id="ARBA00010989"/>
    </source>
</evidence>
<evidence type="ECO:0000313" key="7">
    <source>
        <dbReference type="EMBL" id="OAD70792.1"/>
    </source>
</evidence>
<proteinExistence type="inferred from homology"/>
<keyword evidence="5" id="KW-0560">Oxidoreductase</keyword>
<dbReference type="GO" id="GO:0008115">
    <property type="term" value="F:sarcosine oxidase activity"/>
    <property type="evidence" value="ECO:0007669"/>
    <property type="project" value="TreeGrafter"/>
</dbReference>
<evidence type="ECO:0000259" key="6">
    <source>
        <dbReference type="Pfam" id="PF01266"/>
    </source>
</evidence>
<accession>A0A162TT84</accession>
<keyword evidence="8" id="KW-1185">Reference proteome</keyword>
<reference evidence="8" key="1">
    <citation type="submission" date="2015-06" db="EMBL/GenBank/DDBJ databases">
        <title>Expansion of signal transduction pathways in fungi by whole-genome duplication.</title>
        <authorList>
            <consortium name="DOE Joint Genome Institute"/>
            <person name="Corrochano L.M."/>
            <person name="Kuo A."/>
            <person name="Marcet-Houben M."/>
            <person name="Polaino S."/>
            <person name="Salamov A."/>
            <person name="Villalobos J.M."/>
            <person name="Alvarez M.I."/>
            <person name="Avalos J."/>
            <person name="Benito E.P."/>
            <person name="Benoit I."/>
            <person name="Burger G."/>
            <person name="Camino L.P."/>
            <person name="Canovas D."/>
            <person name="Cerda-Olmedo E."/>
            <person name="Cheng J.-F."/>
            <person name="Dominguez A."/>
            <person name="Elias M."/>
            <person name="Eslava A.P."/>
            <person name="Glaser F."/>
            <person name="Grimwood J."/>
            <person name="Gutierrez G."/>
            <person name="Heitman J."/>
            <person name="Henrissat B."/>
            <person name="Iturriaga E.A."/>
            <person name="Lang B.F."/>
            <person name="Lavin J.L."/>
            <person name="Lee S."/>
            <person name="Li W."/>
            <person name="Lindquist E."/>
            <person name="Lopez-Garcia S."/>
            <person name="Luque E.M."/>
            <person name="Marcos A.T."/>
            <person name="Martin J."/>
            <person name="McCluskey K."/>
            <person name="Medina H.R."/>
            <person name="Miralles-Duran A."/>
            <person name="Miyazaki A."/>
            <person name="Munoz-Torres E."/>
            <person name="Oguiza J.A."/>
            <person name="Ohm R."/>
            <person name="Olmedo M."/>
            <person name="Orejas M."/>
            <person name="Ortiz-Castellanos L."/>
            <person name="Pisabarro A.G."/>
            <person name="Rodriguez-Romero J."/>
            <person name="Ruiz-Herrera J."/>
            <person name="Ruiz-Vazquez R."/>
            <person name="Sanz C."/>
            <person name="Schackwitz W."/>
            <person name="Schmutz J."/>
            <person name="Shahriari M."/>
            <person name="Shelest E."/>
            <person name="Silva-Franco F."/>
            <person name="Soanes D."/>
            <person name="Syed K."/>
            <person name="Tagua V.G."/>
            <person name="Talbot N.J."/>
            <person name="Thon M."/>
            <person name="De vries R.P."/>
            <person name="Wiebenga A."/>
            <person name="Yadav J.S."/>
            <person name="Braun E.L."/>
            <person name="Baker S."/>
            <person name="Garre V."/>
            <person name="Horwitz B."/>
            <person name="Torres-Martinez S."/>
            <person name="Idnurm A."/>
            <person name="Herrera-Estrella A."/>
            <person name="Gabaldon T."/>
            <person name="Grigoriev I.V."/>
        </authorList>
    </citation>
    <scope>NUCLEOTIDE SEQUENCE [LARGE SCALE GENOMIC DNA]</scope>
    <source>
        <strain evidence="8">NRRL 1555(-)</strain>
    </source>
</reference>
<protein>
    <recommendedName>
        <fullName evidence="6">FAD dependent oxidoreductase domain-containing protein</fullName>
    </recommendedName>
</protein>
<dbReference type="Gene3D" id="3.30.9.10">
    <property type="entry name" value="D-Amino Acid Oxidase, subunit A, domain 2"/>
    <property type="match status" value="1"/>
</dbReference>
<dbReference type="PANTHER" id="PTHR10961">
    <property type="entry name" value="PEROXISOMAL SARCOSINE OXIDASE"/>
    <property type="match status" value="1"/>
</dbReference>
<dbReference type="RefSeq" id="XP_018288832.1">
    <property type="nucleotide sequence ID" value="XM_018439429.1"/>
</dbReference>
<evidence type="ECO:0000256" key="5">
    <source>
        <dbReference type="ARBA" id="ARBA00023002"/>
    </source>
</evidence>
<name>A0A162TT84_PHYB8</name>
<dbReference type="Pfam" id="PF01266">
    <property type="entry name" value="DAO"/>
    <property type="match status" value="1"/>
</dbReference>
<keyword evidence="4" id="KW-0274">FAD</keyword>
<dbReference type="EMBL" id="KV440987">
    <property type="protein sequence ID" value="OAD70792.1"/>
    <property type="molecule type" value="Genomic_DNA"/>
</dbReference>
<evidence type="ECO:0000313" key="8">
    <source>
        <dbReference type="Proteomes" id="UP000077315"/>
    </source>
</evidence>
<dbReference type="SUPFAM" id="SSF51905">
    <property type="entry name" value="FAD/NAD(P)-binding domain"/>
    <property type="match status" value="1"/>
</dbReference>
<dbReference type="InterPro" id="IPR006076">
    <property type="entry name" value="FAD-dep_OxRdtase"/>
</dbReference>
<dbReference type="FunCoup" id="A0A162TT84">
    <property type="interactions" value="96"/>
</dbReference>
<evidence type="ECO:0000256" key="1">
    <source>
        <dbReference type="ARBA" id="ARBA00001974"/>
    </source>
</evidence>